<organism evidence="3">
    <name type="scientific">Gongylonema pulchrum</name>
    <dbReference type="NCBI Taxonomy" id="637853"/>
    <lineage>
        <taxon>Eukaryota</taxon>
        <taxon>Metazoa</taxon>
        <taxon>Ecdysozoa</taxon>
        <taxon>Nematoda</taxon>
        <taxon>Chromadorea</taxon>
        <taxon>Rhabditida</taxon>
        <taxon>Spirurina</taxon>
        <taxon>Spiruromorpha</taxon>
        <taxon>Spiruroidea</taxon>
        <taxon>Gongylonematidae</taxon>
        <taxon>Gongylonema</taxon>
    </lineage>
</organism>
<evidence type="ECO:0000313" key="2">
    <source>
        <dbReference type="Proteomes" id="UP000271098"/>
    </source>
</evidence>
<dbReference type="AlphaFoldDB" id="A0A183D0L3"/>
<dbReference type="Proteomes" id="UP000271098">
    <property type="component" value="Unassembled WGS sequence"/>
</dbReference>
<reference evidence="3" key="1">
    <citation type="submission" date="2016-06" db="UniProtKB">
        <authorList>
            <consortium name="WormBaseParasite"/>
        </authorList>
    </citation>
    <scope>IDENTIFICATION</scope>
</reference>
<evidence type="ECO:0000313" key="1">
    <source>
        <dbReference type="EMBL" id="VDK33076.1"/>
    </source>
</evidence>
<accession>A0A183D0L3</accession>
<keyword evidence="2" id="KW-1185">Reference proteome</keyword>
<sequence>MSQLPTIGKTYNEYMWDDPPSLLELSLQAFAKFIYENNRLPKIENPLPAHLSNALVRVLNDNNWLTEKTLSVLDERFELTEMQIFEKEKFDDRFLSALWNVIEFHQIERLYLSILANSTGLLTDSFEPDRLNSINEIHLKIRECFLIAFE</sequence>
<dbReference type="EMBL" id="UYRT01003264">
    <property type="protein sequence ID" value="VDK33076.1"/>
    <property type="molecule type" value="Genomic_DNA"/>
</dbReference>
<protein>
    <submittedName>
        <fullName evidence="1 3">Uncharacterized protein</fullName>
    </submittedName>
</protein>
<gene>
    <name evidence="1" type="ORF">GPUH_LOCUS2254</name>
</gene>
<name>A0A183D0L3_9BILA</name>
<dbReference type="WBParaSite" id="GPUH_0000225901-mRNA-1">
    <property type="protein sequence ID" value="GPUH_0000225901-mRNA-1"/>
    <property type="gene ID" value="GPUH_0000225901"/>
</dbReference>
<reference evidence="1 2" key="2">
    <citation type="submission" date="2018-11" db="EMBL/GenBank/DDBJ databases">
        <authorList>
            <consortium name="Pathogen Informatics"/>
        </authorList>
    </citation>
    <scope>NUCLEOTIDE SEQUENCE [LARGE SCALE GENOMIC DNA]</scope>
</reference>
<proteinExistence type="predicted"/>
<evidence type="ECO:0000313" key="3">
    <source>
        <dbReference type="WBParaSite" id="GPUH_0000225901-mRNA-1"/>
    </source>
</evidence>